<feature type="region of interest" description="Disordered" evidence="1">
    <location>
        <begin position="154"/>
        <end position="176"/>
    </location>
</feature>
<protein>
    <submittedName>
        <fullName evidence="2">Uncharacterized protein</fullName>
    </submittedName>
</protein>
<dbReference type="AlphaFoldDB" id="A0A662YT87"/>
<evidence type="ECO:0000313" key="3">
    <source>
        <dbReference type="Proteomes" id="UP000289886"/>
    </source>
</evidence>
<dbReference type="EMBL" id="SCEB01000442">
    <property type="protein sequence ID" value="RXM99183.1"/>
    <property type="molecule type" value="Genomic_DNA"/>
</dbReference>
<reference evidence="2 3" key="1">
    <citation type="submission" date="2019-01" db="EMBL/GenBank/DDBJ databases">
        <title>Draft Genome and Complete Hox-Cluster Characterization of the Sterlet Sturgeon (Acipenser ruthenus).</title>
        <authorList>
            <person name="Wei Q."/>
        </authorList>
    </citation>
    <scope>NUCLEOTIDE SEQUENCE [LARGE SCALE GENOMIC DNA]</scope>
    <source>
        <strain evidence="2">WHYD16114868_AA</strain>
        <tissue evidence="2">Blood</tissue>
    </source>
</reference>
<proteinExistence type="predicted"/>
<dbReference type="Proteomes" id="UP000289886">
    <property type="component" value="Unassembled WGS sequence"/>
</dbReference>
<accession>A0A662YT87</accession>
<evidence type="ECO:0000313" key="2">
    <source>
        <dbReference type="EMBL" id="RXM99183.1"/>
    </source>
</evidence>
<keyword evidence="3" id="KW-1185">Reference proteome</keyword>
<comment type="caution">
    <text evidence="2">The sequence shown here is derived from an EMBL/GenBank/DDBJ whole genome shotgun (WGS) entry which is preliminary data.</text>
</comment>
<organism evidence="2 3">
    <name type="scientific">Acipenser ruthenus</name>
    <name type="common">Sterlet sturgeon</name>
    <dbReference type="NCBI Taxonomy" id="7906"/>
    <lineage>
        <taxon>Eukaryota</taxon>
        <taxon>Metazoa</taxon>
        <taxon>Chordata</taxon>
        <taxon>Craniata</taxon>
        <taxon>Vertebrata</taxon>
        <taxon>Euteleostomi</taxon>
        <taxon>Actinopterygii</taxon>
        <taxon>Chondrostei</taxon>
        <taxon>Acipenseriformes</taxon>
        <taxon>Acipenseridae</taxon>
        <taxon>Acipenser</taxon>
    </lineage>
</organism>
<name>A0A662YT87_ACIRT</name>
<sequence length="202" mass="21948">MVLGALSTHSTSVRIALRCKRYSVRFARMSLGARGESDTLCMPCSVQRPSQEIPCAQAPRPKPRCRSSSPQARRVKRSRQARDIMDLKAQMTQVLELLSRQQAPVALVEVPALIPLAHAPVPGSPMEAQAELKPQPLMAEEDTLSIAASWGESSFPTEMEEGEELAPSTEAEPSSEFALEASLAPLSSSMLALTRRLGMSLH</sequence>
<evidence type="ECO:0000256" key="1">
    <source>
        <dbReference type="SAM" id="MobiDB-lite"/>
    </source>
</evidence>
<feature type="region of interest" description="Disordered" evidence="1">
    <location>
        <begin position="54"/>
        <end position="80"/>
    </location>
</feature>
<gene>
    <name evidence="2" type="ORF">EOD39_11973</name>
</gene>